<dbReference type="EMBL" id="CP150496">
    <property type="protein sequence ID" value="WYW56422.1"/>
    <property type="molecule type" value="Genomic_DNA"/>
</dbReference>
<dbReference type="Gene3D" id="1.10.101.10">
    <property type="entry name" value="PGBD-like superfamily/PGBD"/>
    <property type="match status" value="1"/>
</dbReference>
<reference evidence="2 3" key="1">
    <citation type="submission" date="2024-03" db="EMBL/GenBank/DDBJ databases">
        <authorList>
            <person name="Cao K."/>
        </authorList>
    </citation>
    <scope>NUCLEOTIDE SEQUENCE [LARGE SCALE GENOMIC DNA]</scope>
    <source>
        <strain evidence="2 3">MCCC 1K00696</strain>
    </source>
</reference>
<evidence type="ECO:0000259" key="1">
    <source>
        <dbReference type="Pfam" id="PF01471"/>
    </source>
</evidence>
<evidence type="ECO:0000313" key="2">
    <source>
        <dbReference type="EMBL" id="WYW56422.1"/>
    </source>
</evidence>
<protein>
    <submittedName>
        <fullName evidence="2">Peptidoglycan-binding domain-containing protein</fullName>
    </submittedName>
</protein>
<proteinExistence type="predicted"/>
<feature type="domain" description="Peptidoglycan binding-like" evidence="1">
    <location>
        <begin position="160"/>
        <end position="214"/>
    </location>
</feature>
<dbReference type="InterPro" id="IPR036365">
    <property type="entry name" value="PGBD-like_sf"/>
</dbReference>
<accession>A0ABZ2TXT5</accession>
<dbReference type="InterPro" id="IPR002477">
    <property type="entry name" value="Peptidoglycan-bd-like"/>
</dbReference>
<evidence type="ECO:0000313" key="3">
    <source>
        <dbReference type="Proteomes" id="UP001491088"/>
    </source>
</evidence>
<dbReference type="InterPro" id="IPR036366">
    <property type="entry name" value="PGBDSf"/>
</dbReference>
<gene>
    <name evidence="2" type="ORF">WG950_03970</name>
</gene>
<sequence length="216" mass="25161">MKQIIIFLLLIIVILIGYGKYNQYKRYNSPEVNYTSTKTLDLEYYNQEIVLKYYEAVEELNSFVMLQWSANNIDVRTPEDDDNETKIAVDTYAKKLATVKYYEDILSKSSELKSKGLTSKEIEFLVKNGVDLITYNKNLYTNKLITLFKNTPQIKFGSKHPIVFEIQKILIKKGYKLELDGVYKKQTFNIIKSFETKNNLFSDGVLDLLTLEAILK</sequence>
<dbReference type="RefSeq" id="WP_340934251.1">
    <property type="nucleotide sequence ID" value="NZ_CP150496.1"/>
</dbReference>
<keyword evidence="3" id="KW-1185">Reference proteome</keyword>
<dbReference type="SUPFAM" id="SSF47090">
    <property type="entry name" value="PGBD-like"/>
    <property type="match status" value="1"/>
</dbReference>
<name>A0ABZ2TXT5_9FLAO</name>
<dbReference type="Proteomes" id="UP001491088">
    <property type="component" value="Chromosome"/>
</dbReference>
<organism evidence="2 3">
    <name type="scientific">Polaribacter marinaquae</name>
    <dbReference type="NCBI Taxonomy" id="1642819"/>
    <lineage>
        <taxon>Bacteria</taxon>
        <taxon>Pseudomonadati</taxon>
        <taxon>Bacteroidota</taxon>
        <taxon>Flavobacteriia</taxon>
        <taxon>Flavobacteriales</taxon>
        <taxon>Flavobacteriaceae</taxon>
    </lineage>
</organism>
<dbReference type="Pfam" id="PF01471">
    <property type="entry name" value="PG_binding_1"/>
    <property type="match status" value="1"/>
</dbReference>